<comment type="similarity">
    <text evidence="2 10">Belongs to the ANKZF1/VMS1 family.</text>
</comment>
<dbReference type="GO" id="GO:0016787">
    <property type="term" value="F:hydrolase activity"/>
    <property type="evidence" value="ECO:0007669"/>
    <property type="project" value="UniProtKB-KW"/>
</dbReference>
<evidence type="ECO:0000256" key="8">
    <source>
        <dbReference type="ARBA" id="ARBA00023043"/>
    </source>
</evidence>
<dbReference type="Pfam" id="PF18826">
    <property type="entry name" value="bVLRF1"/>
    <property type="match status" value="1"/>
</dbReference>
<proteinExistence type="inferred from homology"/>
<feature type="region of interest" description="Disordered" evidence="11">
    <location>
        <begin position="613"/>
        <end position="732"/>
    </location>
</feature>
<evidence type="ECO:0000313" key="14">
    <source>
        <dbReference type="Proteomes" id="UP000777482"/>
    </source>
</evidence>
<keyword evidence="6 10" id="KW-0255">Endonuclease</keyword>
<accession>A0A9P6VU74</accession>
<feature type="compositionally biased region" description="Basic and acidic residues" evidence="11">
    <location>
        <begin position="698"/>
        <end position="732"/>
    </location>
</feature>
<feature type="compositionally biased region" description="Low complexity" evidence="11">
    <location>
        <begin position="458"/>
        <end position="474"/>
    </location>
</feature>
<reference evidence="13 14" key="1">
    <citation type="submission" date="2020-11" db="EMBL/GenBank/DDBJ databases">
        <title>Kefir isolates.</title>
        <authorList>
            <person name="Marcisauskas S."/>
            <person name="Kim Y."/>
            <person name="Blasche S."/>
        </authorList>
    </citation>
    <scope>NUCLEOTIDE SEQUENCE [LARGE SCALE GENOMIC DNA]</scope>
    <source>
        <strain evidence="13 14">KR</strain>
    </source>
</reference>
<keyword evidence="9" id="KW-0175">Coiled coil</keyword>
<evidence type="ECO:0000256" key="1">
    <source>
        <dbReference type="ARBA" id="ARBA00004496"/>
    </source>
</evidence>
<feature type="region of interest" description="Disordered" evidence="11">
    <location>
        <begin position="234"/>
        <end position="253"/>
    </location>
</feature>
<feature type="region of interest" description="Disordered" evidence="11">
    <location>
        <begin position="304"/>
        <end position="325"/>
    </location>
</feature>
<dbReference type="AlphaFoldDB" id="A0A9P6VU74"/>
<dbReference type="PROSITE" id="PS52044">
    <property type="entry name" value="VLRF1"/>
    <property type="match status" value="1"/>
</dbReference>
<feature type="region of interest" description="Disordered" evidence="11">
    <location>
        <begin position="32"/>
        <end position="66"/>
    </location>
</feature>
<dbReference type="Proteomes" id="UP000777482">
    <property type="component" value="Unassembled WGS sequence"/>
</dbReference>
<evidence type="ECO:0000256" key="11">
    <source>
        <dbReference type="SAM" id="MobiDB-lite"/>
    </source>
</evidence>
<evidence type="ECO:0000256" key="9">
    <source>
        <dbReference type="ARBA" id="ARBA00023054"/>
    </source>
</evidence>
<evidence type="ECO:0000313" key="13">
    <source>
        <dbReference type="EMBL" id="KAG0653894.1"/>
    </source>
</evidence>
<evidence type="ECO:0000256" key="7">
    <source>
        <dbReference type="ARBA" id="ARBA00022801"/>
    </source>
</evidence>
<keyword evidence="5" id="KW-0677">Repeat</keyword>
<evidence type="ECO:0000259" key="12">
    <source>
        <dbReference type="PROSITE" id="PS52044"/>
    </source>
</evidence>
<comment type="caution">
    <text evidence="13">The sequence shown here is derived from an EMBL/GenBank/DDBJ whole genome shotgun (WGS) entry which is preliminary data.</text>
</comment>
<feature type="region of interest" description="Disordered" evidence="11">
    <location>
        <begin position="444"/>
        <end position="482"/>
    </location>
</feature>
<feature type="compositionally biased region" description="Basic and acidic residues" evidence="11">
    <location>
        <begin position="625"/>
        <end position="677"/>
    </location>
</feature>
<evidence type="ECO:0000256" key="3">
    <source>
        <dbReference type="ARBA" id="ARBA00022490"/>
    </source>
</evidence>
<dbReference type="InterPro" id="IPR036770">
    <property type="entry name" value="Ankyrin_rpt-contain_sf"/>
</dbReference>
<name>A0A9P6VU74_RHOMI</name>
<feature type="active site" evidence="10">
    <location>
        <position position="314"/>
    </location>
</feature>
<dbReference type="PANTHER" id="PTHR16036">
    <property type="entry name" value="ANKYRIN REPEAT AND ZINC FINGER DOMAIN-CONTAINING PROTEIN 1"/>
    <property type="match status" value="1"/>
</dbReference>
<organism evidence="13 14">
    <name type="scientific">Rhodotorula mucilaginosa</name>
    <name type="common">Yeast</name>
    <name type="synonym">Rhodotorula rubra</name>
    <dbReference type="NCBI Taxonomy" id="5537"/>
    <lineage>
        <taxon>Eukaryota</taxon>
        <taxon>Fungi</taxon>
        <taxon>Dikarya</taxon>
        <taxon>Basidiomycota</taxon>
        <taxon>Pucciniomycotina</taxon>
        <taxon>Microbotryomycetes</taxon>
        <taxon>Sporidiobolales</taxon>
        <taxon>Sporidiobolaceae</taxon>
        <taxon>Rhodotorula</taxon>
    </lineage>
</organism>
<dbReference type="PANTHER" id="PTHR16036:SF2">
    <property type="entry name" value="TRNA ENDONUCLEASE ANKZF1"/>
    <property type="match status" value="1"/>
</dbReference>
<keyword evidence="4 10" id="KW-0540">Nuclease</keyword>
<protein>
    <recommendedName>
        <fullName evidence="12">VLRF1 domain-containing protein</fullName>
    </recommendedName>
</protein>
<sequence length="732" mass="80977">MAYTLPRSALYAFQLPQELLAALQPRQLVIPTSHPLHPANRQPSTAEQAQDEEEAPLPDTRPPGGGAYTCALTGASFSTLDGLKQHYRTDWYRYNVKLKLQGKKTPVSEQEFNRLIENLTESISGSEASTASDAEASTSTSSDSDNGGANLTRLLRKQHLVSSSSPANQGDEEDDLDVLTAGPRTALQWFETPGVPPPDTQYGIHRAALPRAGARKRPFPGQEEGQAVLQELKELQLGEPEPQAQTGEGGGEEERKWTLLMFGGGHFAGMVVSLRPKLVKSSKKGSKEKEREVVVLHKKTFHRYTTRRKQGGSQGANDSANGKAKSAGAQIRRYNEAMLNDEVRALLDSWSDEIRSSELVFLRCSKNNYKTFFGYSDDAPLQKGDPRIRGYGFPTKRPVSPSPLVLAFLTINELMRAFTELTRFKTSHLTAEALAQLDADYLASIAPPPSRPSPASTPAPQQQQQQQQKAPAAPKLSKEEELERDRWSRLVEMVKKGRVEALSTFLDKYGPELESGHDGNGSVPWGTLPAFVPEAKTAPTLLHLAAASGQAAVVRFLLSPPYSLSPVLHETHLPPHTVRPIPTPYEVASDRATRNEFRFAAFRDPARCDWLGSGIGGARVPGGLDEEKEREKERKEEEKRAKLRERQRERDEAEAARRAVEEEAARQAREKEEERRRLLVPLHASGPQRLGGGAPAPIRERQQAGLSEEQKMRIQREERARAAEARLKRLGG</sequence>
<keyword evidence="3 10" id="KW-0963">Cytoplasm</keyword>
<keyword evidence="8" id="KW-0040">ANK repeat</keyword>
<dbReference type="EMBL" id="PUHQ01000170">
    <property type="protein sequence ID" value="KAG0653894.1"/>
    <property type="molecule type" value="Genomic_DNA"/>
</dbReference>
<gene>
    <name evidence="13" type="ORF">C6P46_002156</name>
</gene>
<dbReference type="InterPro" id="IPR047139">
    <property type="entry name" value="ANKZ1/VMS1"/>
</dbReference>
<dbReference type="GO" id="GO:0004519">
    <property type="term" value="F:endonuclease activity"/>
    <property type="evidence" value="ECO:0007669"/>
    <property type="project" value="UniProtKB-KW"/>
</dbReference>
<comment type="subcellular location">
    <subcellularLocation>
        <location evidence="1">Cytoplasm</location>
    </subcellularLocation>
</comment>
<evidence type="ECO:0000256" key="5">
    <source>
        <dbReference type="ARBA" id="ARBA00022737"/>
    </source>
</evidence>
<feature type="domain" description="VLRF1" evidence="12">
    <location>
        <begin position="253"/>
        <end position="412"/>
    </location>
</feature>
<keyword evidence="14" id="KW-1185">Reference proteome</keyword>
<dbReference type="GO" id="GO:0005737">
    <property type="term" value="C:cytoplasm"/>
    <property type="evidence" value="ECO:0007669"/>
    <property type="project" value="UniProtKB-SubCell"/>
</dbReference>
<feature type="compositionally biased region" description="Pro residues" evidence="11">
    <location>
        <begin position="446"/>
        <end position="457"/>
    </location>
</feature>
<evidence type="ECO:0000256" key="10">
    <source>
        <dbReference type="PROSITE-ProRule" id="PRU01389"/>
    </source>
</evidence>
<comment type="domain">
    <text evidence="10">The VLRF1 domain mediates binding to the 60S ribosomal subunit.</text>
</comment>
<dbReference type="GO" id="GO:0036503">
    <property type="term" value="P:ERAD pathway"/>
    <property type="evidence" value="ECO:0007669"/>
    <property type="project" value="TreeGrafter"/>
</dbReference>
<feature type="region of interest" description="Disordered" evidence="11">
    <location>
        <begin position="124"/>
        <end position="149"/>
    </location>
</feature>
<keyword evidence="7 10" id="KW-0378">Hydrolase</keyword>
<evidence type="ECO:0000256" key="4">
    <source>
        <dbReference type="ARBA" id="ARBA00022722"/>
    </source>
</evidence>
<dbReference type="Gene3D" id="1.25.40.20">
    <property type="entry name" value="Ankyrin repeat-containing domain"/>
    <property type="match status" value="1"/>
</dbReference>
<dbReference type="OrthoDB" id="429841at2759"/>
<dbReference type="InterPro" id="IPR041175">
    <property type="entry name" value="VLRF1/Vms1"/>
</dbReference>
<evidence type="ECO:0000256" key="6">
    <source>
        <dbReference type="ARBA" id="ARBA00022759"/>
    </source>
</evidence>
<evidence type="ECO:0000256" key="2">
    <source>
        <dbReference type="ARBA" id="ARBA00009262"/>
    </source>
</evidence>